<keyword evidence="2" id="KW-1185">Reference proteome</keyword>
<sequence length="134" mass="15334">MQLFQRSLRGRSFAMAMEEESFSKVIQIGDLSSDYMSFSFVSEQDRLSKNMDLLSFHCLNRSVYLSSSYPYNQRAIPLDFVRRFSDIELLGKMKITAKWGTTWEVEICKAQDSSTWTSLDGTGLSGTTVWEAVI</sequence>
<dbReference type="EMBL" id="CACVBM020000566">
    <property type="protein sequence ID" value="CAA7020957.1"/>
    <property type="molecule type" value="Genomic_DNA"/>
</dbReference>
<evidence type="ECO:0000313" key="2">
    <source>
        <dbReference type="Proteomes" id="UP000467841"/>
    </source>
</evidence>
<organism evidence="1 2">
    <name type="scientific">Microthlaspi erraticum</name>
    <dbReference type="NCBI Taxonomy" id="1685480"/>
    <lineage>
        <taxon>Eukaryota</taxon>
        <taxon>Viridiplantae</taxon>
        <taxon>Streptophyta</taxon>
        <taxon>Embryophyta</taxon>
        <taxon>Tracheophyta</taxon>
        <taxon>Spermatophyta</taxon>
        <taxon>Magnoliopsida</taxon>
        <taxon>eudicotyledons</taxon>
        <taxon>Gunneridae</taxon>
        <taxon>Pentapetalae</taxon>
        <taxon>rosids</taxon>
        <taxon>malvids</taxon>
        <taxon>Brassicales</taxon>
        <taxon>Brassicaceae</taxon>
        <taxon>Coluteocarpeae</taxon>
        <taxon>Microthlaspi</taxon>
    </lineage>
</organism>
<name>A0A6D2I246_9BRAS</name>
<accession>A0A6D2I246</accession>
<gene>
    <name evidence="1" type="ORF">MERR_LOCUS8192</name>
</gene>
<comment type="caution">
    <text evidence="1">The sequence shown here is derived from an EMBL/GenBank/DDBJ whole genome shotgun (WGS) entry which is preliminary data.</text>
</comment>
<protein>
    <submittedName>
        <fullName evidence="1">Uncharacterized protein</fullName>
    </submittedName>
</protein>
<proteinExistence type="predicted"/>
<dbReference type="AlphaFoldDB" id="A0A6D2I246"/>
<evidence type="ECO:0000313" key="1">
    <source>
        <dbReference type="EMBL" id="CAA7020957.1"/>
    </source>
</evidence>
<reference evidence="1" key="1">
    <citation type="submission" date="2020-01" db="EMBL/GenBank/DDBJ databases">
        <authorList>
            <person name="Mishra B."/>
        </authorList>
    </citation>
    <scope>NUCLEOTIDE SEQUENCE [LARGE SCALE GENOMIC DNA]</scope>
</reference>
<dbReference type="Proteomes" id="UP000467841">
    <property type="component" value="Unassembled WGS sequence"/>
</dbReference>